<dbReference type="EMBL" id="CP090958">
    <property type="protein sequence ID" value="WGW10460.1"/>
    <property type="molecule type" value="Genomic_DNA"/>
</dbReference>
<feature type="domain" description="HTH lysR-type" evidence="5">
    <location>
        <begin position="3"/>
        <end position="59"/>
    </location>
</feature>
<proteinExistence type="inferred from homology"/>
<dbReference type="InterPro" id="IPR000847">
    <property type="entry name" value="LysR_HTH_N"/>
</dbReference>
<dbReference type="PANTHER" id="PTHR30346:SF29">
    <property type="entry name" value="LYSR SUBSTRATE-BINDING"/>
    <property type="match status" value="1"/>
</dbReference>
<dbReference type="RefSeq" id="WP_349637239.1">
    <property type="nucleotide sequence ID" value="NZ_CP090958.1"/>
</dbReference>
<accession>A0ABY8QQM1</accession>
<reference evidence="6 7" key="1">
    <citation type="submission" date="2023-05" db="EMBL/GenBank/DDBJ databases">
        <title>Lithophilousrod everest ZFBP1038 complete genpme.</title>
        <authorList>
            <person name="Tian M."/>
        </authorList>
    </citation>
    <scope>NUCLEOTIDE SEQUENCE [LARGE SCALE GENOMIC DNA]</scope>
    <source>
        <strain evidence="6 7">ZFBP1038</strain>
    </source>
</reference>
<dbReference type="PANTHER" id="PTHR30346">
    <property type="entry name" value="TRANSCRIPTIONAL DUAL REGULATOR HCAR-RELATED"/>
    <property type="match status" value="1"/>
</dbReference>
<evidence type="ECO:0000256" key="2">
    <source>
        <dbReference type="ARBA" id="ARBA00023015"/>
    </source>
</evidence>
<comment type="similarity">
    <text evidence="1">Belongs to the LysR transcriptional regulatory family.</text>
</comment>
<dbReference type="SUPFAM" id="SSF53850">
    <property type="entry name" value="Periplasmic binding protein-like II"/>
    <property type="match status" value="1"/>
</dbReference>
<evidence type="ECO:0000256" key="4">
    <source>
        <dbReference type="ARBA" id="ARBA00023163"/>
    </source>
</evidence>
<keyword evidence="4" id="KW-0804">Transcription</keyword>
<dbReference type="PROSITE" id="PS50931">
    <property type="entry name" value="HTH_LYSR"/>
    <property type="match status" value="1"/>
</dbReference>
<protein>
    <submittedName>
        <fullName evidence="6">LysR family transcriptional regulator</fullName>
    </submittedName>
</protein>
<dbReference type="InterPro" id="IPR036388">
    <property type="entry name" value="WH-like_DNA-bd_sf"/>
</dbReference>
<dbReference type="Proteomes" id="UP001209083">
    <property type="component" value="Chromosome"/>
</dbReference>
<evidence type="ECO:0000259" key="5">
    <source>
        <dbReference type="PROSITE" id="PS50931"/>
    </source>
</evidence>
<dbReference type="Pfam" id="PF00126">
    <property type="entry name" value="HTH_1"/>
    <property type="match status" value="1"/>
</dbReference>
<organism evidence="6 7">
    <name type="scientific">Saxibacter everestensis</name>
    <dbReference type="NCBI Taxonomy" id="2909229"/>
    <lineage>
        <taxon>Bacteria</taxon>
        <taxon>Bacillati</taxon>
        <taxon>Actinomycetota</taxon>
        <taxon>Actinomycetes</taxon>
        <taxon>Micrococcales</taxon>
        <taxon>Brevibacteriaceae</taxon>
        <taxon>Saxibacter</taxon>
    </lineage>
</organism>
<evidence type="ECO:0000256" key="3">
    <source>
        <dbReference type="ARBA" id="ARBA00023125"/>
    </source>
</evidence>
<keyword evidence="2" id="KW-0805">Transcription regulation</keyword>
<dbReference type="Gene3D" id="3.40.190.10">
    <property type="entry name" value="Periplasmic binding protein-like II"/>
    <property type="match status" value="2"/>
</dbReference>
<evidence type="ECO:0000313" key="6">
    <source>
        <dbReference type="EMBL" id="WGW10460.1"/>
    </source>
</evidence>
<gene>
    <name evidence="6" type="ORF">LWF01_09880</name>
</gene>
<name>A0ABY8QQM1_9MICO</name>
<dbReference type="InterPro" id="IPR005119">
    <property type="entry name" value="LysR_subst-bd"/>
</dbReference>
<dbReference type="SUPFAM" id="SSF46785">
    <property type="entry name" value="Winged helix' DNA-binding domain"/>
    <property type="match status" value="1"/>
</dbReference>
<evidence type="ECO:0000313" key="7">
    <source>
        <dbReference type="Proteomes" id="UP001209083"/>
    </source>
</evidence>
<dbReference type="Gene3D" id="1.10.10.10">
    <property type="entry name" value="Winged helix-like DNA-binding domain superfamily/Winged helix DNA-binding domain"/>
    <property type="match status" value="1"/>
</dbReference>
<evidence type="ECO:0000256" key="1">
    <source>
        <dbReference type="ARBA" id="ARBA00009437"/>
    </source>
</evidence>
<keyword evidence="7" id="KW-1185">Reference proteome</keyword>
<dbReference type="InterPro" id="IPR036390">
    <property type="entry name" value="WH_DNA-bd_sf"/>
</dbReference>
<sequence length="294" mass="31401">MAVSVAQLRAFLAVVDCRSFSAAGDELGISQSAISHAIHGLERDLGGHVIDRAGEIRVTSLGEVVMPYARSALATLDSLQSSVRAFRGDLAGTVRLAAVPTVCQGLVPGLLQLWKARLPDVDVRIFEGDDDEMGEWLESGMVDAAILIDSADAGPDSLIVAQDDFRAVLRRDHPLAGQDVVPVHELHEDGFIVSTGGCAAHVQRIHALAGVPFETQQRVRELATLLSMVQQGIGVSIMPSLGESMLPDSLVMRPITPTVQRTLVLSGPRSRAWHPLTHALIEVLRDRPSVGNAA</sequence>
<dbReference type="PRINTS" id="PR00039">
    <property type="entry name" value="HTHLYSR"/>
</dbReference>
<keyword evidence="3" id="KW-0238">DNA-binding</keyword>
<dbReference type="Pfam" id="PF03466">
    <property type="entry name" value="LysR_substrate"/>
    <property type="match status" value="1"/>
</dbReference>
<dbReference type="CDD" id="cd05466">
    <property type="entry name" value="PBP2_LTTR_substrate"/>
    <property type="match status" value="1"/>
</dbReference>